<organism evidence="3 4">
    <name type="scientific">Pichia inconspicua</name>
    <dbReference type="NCBI Taxonomy" id="52247"/>
    <lineage>
        <taxon>Eukaryota</taxon>
        <taxon>Fungi</taxon>
        <taxon>Dikarya</taxon>
        <taxon>Ascomycota</taxon>
        <taxon>Saccharomycotina</taxon>
        <taxon>Pichiomycetes</taxon>
        <taxon>Pichiales</taxon>
        <taxon>Pichiaceae</taxon>
        <taxon>Pichia</taxon>
    </lineage>
</organism>
<dbReference type="Gene3D" id="3.90.79.10">
    <property type="entry name" value="Nucleoside Triphosphate Pyrophosphohydrolase"/>
    <property type="match status" value="1"/>
</dbReference>
<keyword evidence="1" id="KW-0378">Hydrolase</keyword>
<dbReference type="PROSITE" id="PS51462">
    <property type="entry name" value="NUDIX"/>
    <property type="match status" value="1"/>
</dbReference>
<feature type="domain" description="Nudix hydrolase" evidence="2">
    <location>
        <begin position="79"/>
        <end position="222"/>
    </location>
</feature>
<name>A0A4T0X3S2_9ASCO</name>
<dbReference type="SUPFAM" id="SSF55811">
    <property type="entry name" value="Nudix"/>
    <property type="match status" value="1"/>
</dbReference>
<dbReference type="InterPro" id="IPR015797">
    <property type="entry name" value="NUDIX_hydrolase-like_dom_sf"/>
</dbReference>
<dbReference type="EMBL" id="SELW01000218">
    <property type="protein sequence ID" value="TID30018.1"/>
    <property type="molecule type" value="Genomic_DNA"/>
</dbReference>
<protein>
    <recommendedName>
        <fullName evidence="2">Nudix hydrolase domain-containing protein</fullName>
    </recommendedName>
</protein>
<dbReference type="OrthoDB" id="10249920at2759"/>
<evidence type="ECO:0000259" key="2">
    <source>
        <dbReference type="PROSITE" id="PS51462"/>
    </source>
</evidence>
<dbReference type="AlphaFoldDB" id="A0A4T0X3S2"/>
<dbReference type="Proteomes" id="UP000307173">
    <property type="component" value="Unassembled WGS sequence"/>
</dbReference>
<comment type="caution">
    <text evidence="3">The sequence shown here is derived from an EMBL/GenBank/DDBJ whole genome shotgun (WGS) entry which is preliminary data.</text>
</comment>
<dbReference type="CDD" id="cd18888">
    <property type="entry name" value="NUDIX_ADPRase_Nudt5"/>
    <property type="match status" value="1"/>
</dbReference>
<dbReference type="GO" id="GO:0006753">
    <property type="term" value="P:nucleoside phosphate metabolic process"/>
    <property type="evidence" value="ECO:0007669"/>
    <property type="project" value="TreeGrafter"/>
</dbReference>
<dbReference type="Pfam" id="PF00293">
    <property type="entry name" value="NUDIX"/>
    <property type="match status" value="1"/>
</dbReference>
<evidence type="ECO:0000256" key="1">
    <source>
        <dbReference type="ARBA" id="ARBA00022801"/>
    </source>
</evidence>
<accession>A0A4T0X3S2</accession>
<sequence>MYRKTSTLSSLLKRMSTTASTAYKQAGELLKPSKTIAKIVNKSPISNEDARFINLYKLEYISPLGVKSAWEIAQRTTKPKGQEVDAVIIVPLLKYPNGDKKVVLVRQFRPPTGGVCVEFPAGLVDPNDTIESCALRELKEETGYVGTIKKVSSVVWSDPGLTDANSKMVYVDIDMSLPENQEPVPHWMDSEVIEVVSVHVAELDETISRWNNEGYLIDAKVECILIGMSL</sequence>
<dbReference type="STRING" id="52247.A0A4T0X3S2"/>
<dbReference type="InterPro" id="IPR000086">
    <property type="entry name" value="NUDIX_hydrolase_dom"/>
</dbReference>
<reference evidence="3 4" key="1">
    <citation type="journal article" date="2019" name="Front. Genet.">
        <title>Whole-Genome Sequencing of the Opportunistic Yeast Pathogen Candida inconspicua Uncovers Its Hybrid Origin.</title>
        <authorList>
            <person name="Mixao V."/>
            <person name="Hansen A.P."/>
            <person name="Saus E."/>
            <person name="Boekhout T."/>
            <person name="Lass-Florl C."/>
            <person name="Gabaldon T."/>
        </authorList>
    </citation>
    <scope>NUCLEOTIDE SEQUENCE [LARGE SCALE GENOMIC DNA]</scope>
    <source>
        <strain evidence="3 4">CBS 180</strain>
    </source>
</reference>
<dbReference type="GO" id="GO:0005634">
    <property type="term" value="C:nucleus"/>
    <property type="evidence" value="ECO:0007669"/>
    <property type="project" value="TreeGrafter"/>
</dbReference>
<dbReference type="PANTHER" id="PTHR11839">
    <property type="entry name" value="UDP/ADP-SUGAR PYROPHOSPHATASE"/>
    <property type="match status" value="1"/>
</dbReference>
<evidence type="ECO:0000313" key="4">
    <source>
        <dbReference type="Proteomes" id="UP000307173"/>
    </source>
</evidence>
<dbReference type="GO" id="GO:0047631">
    <property type="term" value="F:ADP-ribose diphosphatase activity"/>
    <property type="evidence" value="ECO:0007669"/>
    <property type="project" value="TreeGrafter"/>
</dbReference>
<dbReference type="PANTHER" id="PTHR11839:SF1">
    <property type="entry name" value="ADP-SUGAR PYROPHOSPHATASE"/>
    <property type="match status" value="1"/>
</dbReference>
<keyword evidence="4" id="KW-1185">Reference proteome</keyword>
<dbReference type="GO" id="GO:0019693">
    <property type="term" value="P:ribose phosphate metabolic process"/>
    <property type="evidence" value="ECO:0007669"/>
    <property type="project" value="TreeGrafter"/>
</dbReference>
<proteinExistence type="predicted"/>
<evidence type="ECO:0000313" key="3">
    <source>
        <dbReference type="EMBL" id="TID30018.1"/>
    </source>
</evidence>
<gene>
    <name evidence="3" type="ORF">CANINC_001387</name>
</gene>